<dbReference type="InterPro" id="IPR004875">
    <property type="entry name" value="DDE_SF_endonuclease_dom"/>
</dbReference>
<dbReference type="SMART" id="SM00674">
    <property type="entry name" value="CENPB"/>
    <property type="match status" value="1"/>
</dbReference>
<comment type="subcellular location">
    <subcellularLocation>
        <location evidence="1">Nucleus</location>
    </subcellularLocation>
</comment>
<comment type="caution">
    <text evidence="6">The sequence shown here is derived from an EMBL/GenBank/DDBJ whole genome shotgun (WGS) entry which is preliminary data.</text>
</comment>
<evidence type="ECO:0000259" key="5">
    <source>
        <dbReference type="PROSITE" id="PS51253"/>
    </source>
</evidence>
<dbReference type="PANTHER" id="PTHR19303">
    <property type="entry name" value="TRANSPOSON"/>
    <property type="match status" value="1"/>
</dbReference>
<protein>
    <submittedName>
        <fullName evidence="6">Transposase</fullName>
    </submittedName>
</protein>
<dbReference type="STRING" id="1573173.A0A167CJU0"/>
<dbReference type="Pfam" id="PF05225">
    <property type="entry name" value="HTH_psq"/>
    <property type="match status" value="1"/>
</dbReference>
<dbReference type="AlphaFoldDB" id="A0A167CJU0"/>
<accession>A0A167CJU0</accession>
<sequence length="292" mass="32842">MPHPQHQPPTSNYRNISNPYPNNLFFSVYLSHSPMAQYTEYEVNRALADITSGQSTRDASSKWGVPRSTLRSRLKGTQPRAAAFSELQRLSISQEAKLASWVQIQADLGLAPTHQQIREFAQRILNAMGDTQPLGKRWVNAFIRRNPSIKVQRSRSIDFRRVNEASAEVIRDWFKYLAIPAIMAIKPANRYNMDETGILEGKGSNGLVLGRAETKSVRKKQPGSRAWVSIIECISAEGIPLHPLVIYKGKTVQQQWFPLDLSPYDGWEFTATENGWTTDETASGQTADPGWA</sequence>
<dbReference type="Proteomes" id="UP000076584">
    <property type="component" value="Unassembled WGS sequence"/>
</dbReference>
<evidence type="ECO:0000256" key="2">
    <source>
        <dbReference type="ARBA" id="ARBA00023125"/>
    </source>
</evidence>
<keyword evidence="3" id="KW-0539">Nucleus</keyword>
<dbReference type="InterPro" id="IPR009057">
    <property type="entry name" value="Homeodomain-like_sf"/>
</dbReference>
<dbReference type="PROSITE" id="PS51253">
    <property type="entry name" value="HTH_CENPB"/>
    <property type="match status" value="1"/>
</dbReference>
<name>A0A167CJU0_COLIC</name>
<dbReference type="Gene3D" id="1.10.10.60">
    <property type="entry name" value="Homeodomain-like"/>
    <property type="match status" value="1"/>
</dbReference>
<keyword evidence="7" id="KW-1185">Reference proteome</keyword>
<dbReference type="GO" id="GO:0005634">
    <property type="term" value="C:nucleus"/>
    <property type="evidence" value="ECO:0007669"/>
    <property type="project" value="UniProtKB-SubCell"/>
</dbReference>
<feature type="compositionally biased region" description="Polar residues" evidence="4">
    <location>
        <begin position="273"/>
        <end position="286"/>
    </location>
</feature>
<gene>
    <name evidence="6" type="ORF">CI238_07343</name>
</gene>
<dbReference type="Pfam" id="PF03184">
    <property type="entry name" value="DDE_1"/>
    <property type="match status" value="1"/>
</dbReference>
<dbReference type="EMBL" id="LFIW01001369">
    <property type="protein sequence ID" value="KZL82683.1"/>
    <property type="molecule type" value="Genomic_DNA"/>
</dbReference>
<dbReference type="SUPFAM" id="SSF46689">
    <property type="entry name" value="Homeodomain-like"/>
    <property type="match status" value="1"/>
</dbReference>
<evidence type="ECO:0000256" key="3">
    <source>
        <dbReference type="ARBA" id="ARBA00023242"/>
    </source>
</evidence>
<organism evidence="6 7">
    <name type="scientific">Colletotrichum incanum</name>
    <name type="common">Soybean anthracnose fungus</name>
    <dbReference type="NCBI Taxonomy" id="1573173"/>
    <lineage>
        <taxon>Eukaryota</taxon>
        <taxon>Fungi</taxon>
        <taxon>Dikarya</taxon>
        <taxon>Ascomycota</taxon>
        <taxon>Pezizomycotina</taxon>
        <taxon>Sordariomycetes</taxon>
        <taxon>Hypocreomycetidae</taxon>
        <taxon>Glomerellales</taxon>
        <taxon>Glomerellaceae</taxon>
        <taxon>Colletotrichum</taxon>
        <taxon>Colletotrichum spaethianum species complex</taxon>
    </lineage>
</organism>
<feature type="domain" description="HTH CENPB-type" evidence="5">
    <location>
        <begin position="82"/>
        <end position="152"/>
    </location>
</feature>
<reference evidence="6 7" key="1">
    <citation type="submission" date="2015-06" db="EMBL/GenBank/DDBJ databases">
        <title>Survival trade-offs in plant roots during colonization by closely related pathogenic and mutualistic fungi.</title>
        <authorList>
            <person name="Hacquard S."/>
            <person name="Kracher B."/>
            <person name="Hiruma K."/>
            <person name="Weinman A."/>
            <person name="Muench P."/>
            <person name="Garrido Oter R."/>
            <person name="Ver Loren van Themaat E."/>
            <person name="Dallerey J.-F."/>
            <person name="Damm U."/>
            <person name="Henrissat B."/>
            <person name="Lespinet O."/>
            <person name="Thon M."/>
            <person name="Kemen E."/>
            <person name="McHardy A.C."/>
            <person name="Schulze-Lefert P."/>
            <person name="O'Connell R.J."/>
        </authorList>
    </citation>
    <scope>NUCLEOTIDE SEQUENCE [LARGE SCALE GENOMIC DNA]</scope>
    <source>
        <strain evidence="6 7">MAFF 238704</strain>
    </source>
</reference>
<dbReference type="InterPro" id="IPR007889">
    <property type="entry name" value="HTH_Psq"/>
</dbReference>
<evidence type="ECO:0000313" key="7">
    <source>
        <dbReference type="Proteomes" id="UP000076584"/>
    </source>
</evidence>
<dbReference type="GO" id="GO:0003677">
    <property type="term" value="F:DNA binding"/>
    <property type="evidence" value="ECO:0007669"/>
    <property type="project" value="UniProtKB-KW"/>
</dbReference>
<evidence type="ECO:0000256" key="4">
    <source>
        <dbReference type="SAM" id="MobiDB-lite"/>
    </source>
</evidence>
<feature type="region of interest" description="Disordered" evidence="4">
    <location>
        <begin position="273"/>
        <end position="292"/>
    </location>
</feature>
<proteinExistence type="predicted"/>
<keyword evidence="2" id="KW-0238">DNA-binding</keyword>
<dbReference type="PANTHER" id="PTHR19303:SF74">
    <property type="entry name" value="POGO TRANSPOSABLE ELEMENT WITH KRAB DOMAIN"/>
    <property type="match status" value="1"/>
</dbReference>
<dbReference type="Pfam" id="PF03221">
    <property type="entry name" value="HTH_Tnp_Tc5"/>
    <property type="match status" value="1"/>
</dbReference>
<dbReference type="InterPro" id="IPR050863">
    <property type="entry name" value="CenT-Element_Derived"/>
</dbReference>
<evidence type="ECO:0000256" key="1">
    <source>
        <dbReference type="ARBA" id="ARBA00004123"/>
    </source>
</evidence>
<dbReference type="InterPro" id="IPR006600">
    <property type="entry name" value="HTH_CenpB_DNA-bd_dom"/>
</dbReference>
<evidence type="ECO:0000313" key="6">
    <source>
        <dbReference type="EMBL" id="KZL82683.1"/>
    </source>
</evidence>